<dbReference type="RefSeq" id="WP_038368273.1">
    <property type="nucleotide sequence ID" value="NZ_AZIT01000080.1"/>
</dbReference>
<comment type="function">
    <text evidence="1 8">The Vlp and Vsp proteins are antigenically distinct proteins, only one vlp or vsp gene is transcriptionally active at any one time. Switching between these genes is a mechanism of host immune response evasion.</text>
</comment>
<dbReference type="Proteomes" id="UP000019148">
    <property type="component" value="Unassembled WGS sequence"/>
</dbReference>
<keyword evidence="7 8" id="KW-0449">Lipoprotein</keyword>
<dbReference type="AlphaFoldDB" id="W6TVZ1"/>
<gene>
    <name evidence="9" type="ORF">BDCR2A_01841</name>
</gene>
<evidence type="ECO:0000256" key="2">
    <source>
        <dbReference type="ARBA" id="ARBA00004459"/>
    </source>
</evidence>
<dbReference type="EMBL" id="AZIT01000080">
    <property type="protein sequence ID" value="ETZ17236.1"/>
    <property type="molecule type" value="Genomic_DNA"/>
</dbReference>
<comment type="caution">
    <text evidence="9">The sequence shown here is derived from an EMBL/GenBank/DDBJ whole genome shotgun (WGS) entry which is preliminary data.</text>
</comment>
<evidence type="ECO:0000256" key="5">
    <source>
        <dbReference type="ARBA" id="ARBA00023139"/>
    </source>
</evidence>
<evidence type="ECO:0000256" key="3">
    <source>
        <dbReference type="ARBA" id="ARBA00022729"/>
    </source>
</evidence>
<keyword evidence="4 8" id="KW-0472">Membrane</keyword>
<accession>W6TVZ1</accession>
<evidence type="ECO:0000313" key="9">
    <source>
        <dbReference type="EMBL" id="ETZ17236.1"/>
    </source>
</evidence>
<evidence type="ECO:0000256" key="4">
    <source>
        <dbReference type="ARBA" id="ARBA00023136"/>
    </source>
</evidence>
<proteinExistence type="predicted"/>
<name>W6TVZ1_9SPIR</name>
<evidence type="ECO:0000313" key="10">
    <source>
        <dbReference type="Proteomes" id="UP000019148"/>
    </source>
</evidence>
<dbReference type="Pfam" id="PF00921">
    <property type="entry name" value="Lipoprotein_2"/>
    <property type="match status" value="1"/>
</dbReference>
<keyword evidence="6 8" id="KW-0998">Cell outer membrane</keyword>
<evidence type="ECO:0000256" key="6">
    <source>
        <dbReference type="ARBA" id="ARBA00023237"/>
    </source>
</evidence>
<protein>
    <recommendedName>
        <fullName evidence="8">Variable large protein</fullName>
    </recommendedName>
</protein>
<evidence type="ECO:0000256" key="8">
    <source>
        <dbReference type="RuleBase" id="RU363105"/>
    </source>
</evidence>
<evidence type="ECO:0000256" key="1">
    <source>
        <dbReference type="ARBA" id="ARBA00003932"/>
    </source>
</evidence>
<sequence length="74" mass="7519">SGKFSAAAADTGIVKAAASSAVNKVLGILDAIIRKAVNLELEKVKEAVKGIKYSETSGSNVPDVGTIIQTSSTK</sequence>
<dbReference type="InterPro" id="IPR000680">
    <property type="entry name" value="Borrelia_lipo"/>
</dbReference>
<dbReference type="GO" id="GO:0009279">
    <property type="term" value="C:cell outer membrane"/>
    <property type="evidence" value="ECO:0007669"/>
    <property type="project" value="UniProtKB-SubCell"/>
</dbReference>
<dbReference type="PATRIC" id="fig|1432657.3.peg.1731"/>
<keyword evidence="3" id="KW-0732">Signal</keyword>
<dbReference type="SUPFAM" id="SSF74748">
    <property type="entry name" value="Variable surface antigen VlsE"/>
    <property type="match status" value="1"/>
</dbReference>
<reference evidence="9 10" key="1">
    <citation type="submission" date="2013-12" db="EMBL/GenBank/DDBJ databases">
        <title>Comparative genomics of relapsing fever spirochetes.</title>
        <authorList>
            <person name="Schwan T.G."/>
            <person name="Raffel S.J."/>
            <person name="Porcella S.F."/>
        </authorList>
    </citation>
    <scope>NUCLEOTIDE SEQUENCE [LARGE SCALE GENOMIC DNA]</scope>
    <source>
        <strain evidence="9 10">CR2A</strain>
    </source>
</reference>
<comment type="subcellular location">
    <subcellularLocation>
        <location evidence="2 8">Cell outer membrane</location>
        <topology evidence="2 8">Lipid-anchor</topology>
    </subcellularLocation>
</comment>
<feature type="non-terminal residue" evidence="9">
    <location>
        <position position="1"/>
    </location>
</feature>
<keyword evidence="5 8" id="KW-0564">Palmitate</keyword>
<organism evidence="9 10">
    <name type="scientific">Borrelia duttonii CR2A</name>
    <dbReference type="NCBI Taxonomy" id="1432657"/>
    <lineage>
        <taxon>Bacteria</taxon>
        <taxon>Pseudomonadati</taxon>
        <taxon>Spirochaetota</taxon>
        <taxon>Spirochaetia</taxon>
        <taxon>Spirochaetales</taxon>
        <taxon>Borreliaceae</taxon>
        <taxon>Borrelia</taxon>
    </lineage>
</organism>
<evidence type="ECO:0000256" key="7">
    <source>
        <dbReference type="ARBA" id="ARBA00023288"/>
    </source>
</evidence>